<dbReference type="EMBL" id="AVOT02013054">
    <property type="protein sequence ID" value="MBW0495365.1"/>
    <property type="molecule type" value="Genomic_DNA"/>
</dbReference>
<dbReference type="Proteomes" id="UP000765509">
    <property type="component" value="Unassembled WGS sequence"/>
</dbReference>
<comment type="caution">
    <text evidence="1">The sequence shown here is derived from an EMBL/GenBank/DDBJ whole genome shotgun (WGS) entry which is preliminary data.</text>
</comment>
<evidence type="ECO:0008006" key="3">
    <source>
        <dbReference type="Google" id="ProtNLM"/>
    </source>
</evidence>
<gene>
    <name evidence="1" type="ORF">O181_035080</name>
</gene>
<dbReference type="AlphaFoldDB" id="A0A9Q3D684"/>
<name>A0A9Q3D684_9BASI</name>
<evidence type="ECO:0000313" key="2">
    <source>
        <dbReference type="Proteomes" id="UP000765509"/>
    </source>
</evidence>
<sequence length="156" mass="17361">MHVSARVISELNADTHSGFAGLRCLSGCKYEYPYPSLVVATDSTISTGYDSSSLIVVGKGTSRPMDQNGQFWTLKNSLYLLNLNTNLVALSQLASQINIKSNNKNVSVFLNETMNPSFNSSRKRKVLETKSKPGPRCFSTARDYLWHQRLGHLNDK</sequence>
<dbReference type="OrthoDB" id="2794357at2759"/>
<accession>A0A9Q3D684</accession>
<organism evidence="1 2">
    <name type="scientific">Austropuccinia psidii MF-1</name>
    <dbReference type="NCBI Taxonomy" id="1389203"/>
    <lineage>
        <taxon>Eukaryota</taxon>
        <taxon>Fungi</taxon>
        <taxon>Dikarya</taxon>
        <taxon>Basidiomycota</taxon>
        <taxon>Pucciniomycotina</taxon>
        <taxon>Pucciniomycetes</taxon>
        <taxon>Pucciniales</taxon>
        <taxon>Sphaerophragmiaceae</taxon>
        <taxon>Austropuccinia</taxon>
    </lineage>
</organism>
<evidence type="ECO:0000313" key="1">
    <source>
        <dbReference type="EMBL" id="MBW0495365.1"/>
    </source>
</evidence>
<protein>
    <recommendedName>
        <fullName evidence="3">GAG-pre-integrase domain-containing protein</fullName>
    </recommendedName>
</protein>
<keyword evidence="2" id="KW-1185">Reference proteome</keyword>
<proteinExistence type="predicted"/>
<reference evidence="1" key="1">
    <citation type="submission" date="2021-03" db="EMBL/GenBank/DDBJ databases">
        <title>Draft genome sequence of rust myrtle Austropuccinia psidii MF-1, a brazilian biotype.</title>
        <authorList>
            <person name="Quecine M.C."/>
            <person name="Pachon D.M.R."/>
            <person name="Bonatelli M.L."/>
            <person name="Correr F.H."/>
            <person name="Franceschini L.M."/>
            <person name="Leite T.F."/>
            <person name="Margarido G.R.A."/>
            <person name="Almeida C.A."/>
            <person name="Ferrarezi J.A."/>
            <person name="Labate C.A."/>
        </authorList>
    </citation>
    <scope>NUCLEOTIDE SEQUENCE</scope>
    <source>
        <strain evidence="1">MF-1</strain>
    </source>
</reference>